<dbReference type="Proteomes" id="UP000288388">
    <property type="component" value="Unassembled WGS sequence"/>
</dbReference>
<proteinExistence type="predicted"/>
<gene>
    <name evidence="1" type="ORF">EK398_08360</name>
</gene>
<dbReference type="EMBL" id="RYZS01000001">
    <property type="protein sequence ID" value="RVU94862.1"/>
    <property type="molecule type" value="Genomic_DNA"/>
</dbReference>
<comment type="caution">
    <text evidence="1">The sequence shown here is derived from an EMBL/GenBank/DDBJ whole genome shotgun (WGS) entry which is preliminary data.</text>
</comment>
<reference evidence="1 2" key="1">
    <citation type="submission" date="2018-12" db="EMBL/GenBank/DDBJ databases">
        <title>A novel vanA-carrying plasmid in a clinical isolate of Enterococcus avium.</title>
        <authorList>
            <person name="Bernasconi O.J."/>
            <person name="Luzzaro F."/>
            <person name="Endimiani A."/>
        </authorList>
    </citation>
    <scope>NUCLEOTIDE SEQUENCE [LARGE SCALE GENOMIC DNA]</scope>
    <source>
        <strain evidence="1 2">LC0559/18</strain>
    </source>
</reference>
<sequence length="163" mass="19105">MKNSWQEQFPIDLQPTMEQMKEYVTDTYFEKLLDYLTVEYQPKFSIEYSKEKGRFGGWHVKAKKYGGNIGTIYFLDDNAKMMVVVSDLYQEELAENIASMSQSVQQTFKEDKPVMGGHWFVVELTSEQAFTDLKYLITLRIRKLQKSSHLSSCFSAFFLGKRE</sequence>
<dbReference type="InterPro" id="IPR024265">
    <property type="entry name" value="DUF3788"/>
</dbReference>
<dbReference type="AlphaFoldDB" id="A0A437UMP5"/>
<evidence type="ECO:0000313" key="2">
    <source>
        <dbReference type="Proteomes" id="UP000288388"/>
    </source>
</evidence>
<organism evidence="1 2">
    <name type="scientific">Enterococcus avium</name>
    <name type="common">Streptococcus avium</name>
    <dbReference type="NCBI Taxonomy" id="33945"/>
    <lineage>
        <taxon>Bacteria</taxon>
        <taxon>Bacillati</taxon>
        <taxon>Bacillota</taxon>
        <taxon>Bacilli</taxon>
        <taxon>Lactobacillales</taxon>
        <taxon>Enterococcaceae</taxon>
        <taxon>Enterococcus</taxon>
    </lineage>
</organism>
<evidence type="ECO:0000313" key="1">
    <source>
        <dbReference type="EMBL" id="RVU94862.1"/>
    </source>
</evidence>
<accession>A0A437UMP5</accession>
<name>A0A437UMP5_ENTAV</name>
<dbReference type="RefSeq" id="WP_127978803.1">
    <property type="nucleotide sequence ID" value="NZ_JBBJUN010000001.1"/>
</dbReference>
<dbReference type="Pfam" id="PF12663">
    <property type="entry name" value="DUF3788"/>
    <property type="match status" value="1"/>
</dbReference>
<protein>
    <submittedName>
        <fullName evidence="1">DUF3788 family protein</fullName>
    </submittedName>
</protein>